<dbReference type="PANTHER" id="PTHR42002:SF2">
    <property type="entry name" value="ANAEROBIC C4-DICARBOXYLATE TRANSPORTER DCUC-RELATED"/>
    <property type="match status" value="1"/>
</dbReference>
<evidence type="ECO:0000256" key="8">
    <source>
        <dbReference type="SAM" id="Phobius"/>
    </source>
</evidence>
<evidence type="ECO:0000313" key="9">
    <source>
        <dbReference type="EMBL" id="OXE51087.1"/>
    </source>
</evidence>
<dbReference type="GO" id="GO:0015556">
    <property type="term" value="F:C4-dicarboxylate transmembrane transporter activity"/>
    <property type="evidence" value="ECO:0007669"/>
    <property type="project" value="InterPro"/>
</dbReference>
<evidence type="ECO:0000256" key="2">
    <source>
        <dbReference type="ARBA" id="ARBA00005275"/>
    </source>
</evidence>
<evidence type="ECO:0000256" key="5">
    <source>
        <dbReference type="ARBA" id="ARBA00022692"/>
    </source>
</evidence>
<dbReference type="NCBIfam" id="NF037994">
    <property type="entry name" value="DcuC_1"/>
    <property type="match status" value="1"/>
</dbReference>
<feature type="transmembrane region" description="Helical" evidence="8">
    <location>
        <begin position="353"/>
        <end position="375"/>
    </location>
</feature>
<feature type="transmembrane region" description="Helical" evidence="8">
    <location>
        <begin position="251"/>
        <end position="272"/>
    </location>
</feature>
<dbReference type="EMBL" id="NHMP01000001">
    <property type="protein sequence ID" value="OXE51087.1"/>
    <property type="molecule type" value="Genomic_DNA"/>
</dbReference>
<evidence type="ECO:0000256" key="6">
    <source>
        <dbReference type="ARBA" id="ARBA00022989"/>
    </source>
</evidence>
<dbReference type="AlphaFoldDB" id="A0A227KTB1"/>
<comment type="similarity">
    <text evidence="2">Belongs to the DcuC/DcuD transporter (TC 2.A.61) family.</text>
</comment>
<dbReference type="PANTHER" id="PTHR42002">
    <property type="entry name" value="ANAEROBIC C4-DICARBOXYLATE TRANSPORTER DCUC-RELATED"/>
    <property type="match status" value="1"/>
</dbReference>
<evidence type="ECO:0000256" key="4">
    <source>
        <dbReference type="ARBA" id="ARBA00022475"/>
    </source>
</evidence>
<evidence type="ECO:0000313" key="10">
    <source>
        <dbReference type="Proteomes" id="UP000214610"/>
    </source>
</evidence>
<keyword evidence="5 8" id="KW-0812">Transmembrane</keyword>
<keyword evidence="10" id="KW-1185">Reference proteome</keyword>
<comment type="caution">
    <text evidence="9">The sequence shown here is derived from an EMBL/GenBank/DDBJ whole genome shotgun (WGS) entry which is preliminary data.</text>
</comment>
<evidence type="ECO:0000256" key="7">
    <source>
        <dbReference type="ARBA" id="ARBA00023136"/>
    </source>
</evidence>
<proteinExistence type="inferred from homology"/>
<reference evidence="10" key="1">
    <citation type="submission" date="2017-05" db="EMBL/GenBank/DDBJ databases">
        <title>Improved OligoMM genomes.</title>
        <authorList>
            <person name="Garzetti D."/>
        </authorList>
    </citation>
    <scope>NUCLEOTIDE SEQUENCE [LARGE SCALE GENOMIC DNA]</scope>
    <source>
        <strain evidence="10">YL45</strain>
    </source>
</reference>
<accession>A0A227KTB1</accession>
<feature type="transmembrane region" description="Helical" evidence="8">
    <location>
        <begin position="27"/>
        <end position="49"/>
    </location>
</feature>
<feature type="transmembrane region" description="Helical" evidence="8">
    <location>
        <begin position="194"/>
        <end position="216"/>
    </location>
</feature>
<dbReference type="InterPro" id="IPR018385">
    <property type="entry name" value="C4_dicarb_anaerob_car-like"/>
</dbReference>
<sequence>MLGVSIGIITLIVVGWAILKGKYAPLVLFLSGAIMLLCSVMFDTGTFMPKKALPTGNDYLNIIEFIRYMFSTRLAGLGLLIMVMVGFASYMTHIGANDAFVRIAIKPLGLIKNPYVMVFIAFLLGKLVSMVITSAVGLGVLCLALMGPALAALGMNKKSIGAVFVTSGAASLVLIGGSTAAASAASGLSILDYVFLYKIPAGLPTCLAMGIAHAFWQRYLDRKEGWVCKDHIGDKLIFEGEVKAPSSAAPMIYALLPFLPMILVVVFSRYVLSSIKLDISALILLCVVVAMMFEAVRWKGDFKKLSEGLKVFLQAMGKAMSGVVALVIAAGVFAEGFKALGMLDAIVGLATDFGFGALGMSIMFVVITVLVTIIAGSNGASFYPIVEMIPKIAKDMGVNPVSLVLPMHQASTIARPLSPVAGVVIAIAGMLKMNPLELIKRSSVPCIVGLIVHHVLVFCLAV</sequence>
<name>A0A227KTB1_9BURK</name>
<organism evidence="9 10">
    <name type="scientific">Turicimonas muris</name>
    <dbReference type="NCBI Taxonomy" id="1796652"/>
    <lineage>
        <taxon>Bacteria</taxon>
        <taxon>Pseudomonadati</taxon>
        <taxon>Pseudomonadota</taxon>
        <taxon>Betaproteobacteria</taxon>
        <taxon>Burkholderiales</taxon>
        <taxon>Sutterellaceae</taxon>
        <taxon>Turicimonas</taxon>
    </lineage>
</organism>
<dbReference type="InterPro" id="IPR004669">
    <property type="entry name" value="C4_dicarb_anaerob_car"/>
</dbReference>
<dbReference type="RefSeq" id="WP_066591148.1">
    <property type="nucleotide sequence ID" value="NZ_CAJTBZ010000018.1"/>
</dbReference>
<feature type="transmembrane region" description="Helical" evidence="8">
    <location>
        <begin position="103"/>
        <end position="124"/>
    </location>
</feature>
<feature type="transmembrane region" description="Helical" evidence="8">
    <location>
        <begin position="413"/>
        <end position="431"/>
    </location>
</feature>
<keyword evidence="6 8" id="KW-1133">Transmembrane helix</keyword>
<evidence type="ECO:0000256" key="1">
    <source>
        <dbReference type="ARBA" id="ARBA00004651"/>
    </source>
</evidence>
<dbReference type="GO" id="GO:0005886">
    <property type="term" value="C:plasma membrane"/>
    <property type="evidence" value="ECO:0007669"/>
    <property type="project" value="UniProtKB-SubCell"/>
</dbReference>
<feature type="transmembrane region" description="Helical" evidence="8">
    <location>
        <begin position="131"/>
        <end position="154"/>
    </location>
</feature>
<dbReference type="Proteomes" id="UP000214610">
    <property type="component" value="Unassembled WGS sequence"/>
</dbReference>
<feature type="transmembrane region" description="Helical" evidence="8">
    <location>
        <begin position="319"/>
        <end position="341"/>
    </location>
</feature>
<protein>
    <submittedName>
        <fullName evidence="9">C4-dicarboxylate transporter DcuC</fullName>
    </submittedName>
</protein>
<feature type="transmembrane region" description="Helical" evidence="8">
    <location>
        <begin position="160"/>
        <end position="182"/>
    </location>
</feature>
<dbReference type="NCBIfam" id="TIGR00771">
    <property type="entry name" value="DcuC"/>
    <property type="match status" value="1"/>
</dbReference>
<keyword evidence="4" id="KW-1003">Cell membrane</keyword>
<evidence type="ECO:0000256" key="3">
    <source>
        <dbReference type="ARBA" id="ARBA00022448"/>
    </source>
</evidence>
<comment type="subcellular location">
    <subcellularLocation>
        <location evidence="1">Cell membrane</location>
        <topology evidence="1">Multi-pass membrane protein</topology>
    </subcellularLocation>
</comment>
<dbReference type="Pfam" id="PF03606">
    <property type="entry name" value="DcuC"/>
    <property type="match status" value="1"/>
</dbReference>
<keyword evidence="3" id="KW-0813">Transport</keyword>
<keyword evidence="7 8" id="KW-0472">Membrane</keyword>
<feature type="transmembrane region" description="Helical" evidence="8">
    <location>
        <begin position="70"/>
        <end position="91"/>
    </location>
</feature>
<dbReference type="GeneID" id="78363289"/>
<gene>
    <name evidence="9" type="ORF">ADH67_01975</name>
</gene>
<feature type="transmembrane region" description="Helical" evidence="8">
    <location>
        <begin position="279"/>
        <end position="299"/>
    </location>
</feature>